<reference evidence="5" key="1">
    <citation type="submission" date="2022-03" db="EMBL/GenBank/DDBJ databases">
        <authorList>
            <person name="Alioto T."/>
            <person name="Alioto T."/>
            <person name="Gomez Garrido J."/>
        </authorList>
    </citation>
    <scope>NUCLEOTIDE SEQUENCE</scope>
</reference>
<dbReference type="GO" id="GO:0007411">
    <property type="term" value="P:axon guidance"/>
    <property type="evidence" value="ECO:0007669"/>
    <property type="project" value="TreeGrafter"/>
</dbReference>
<protein>
    <submittedName>
        <fullName evidence="5">Netrin-4 isoform X1</fullName>
    </submittedName>
</protein>
<dbReference type="PANTHER" id="PTHR10574:SF282">
    <property type="entry name" value="NETRIN-4"/>
    <property type="match status" value="1"/>
</dbReference>
<dbReference type="GO" id="GO:0009887">
    <property type="term" value="P:animal organ morphogenesis"/>
    <property type="evidence" value="ECO:0007669"/>
    <property type="project" value="TreeGrafter"/>
</dbReference>
<dbReference type="GO" id="GO:0009888">
    <property type="term" value="P:tissue development"/>
    <property type="evidence" value="ECO:0007669"/>
    <property type="project" value="TreeGrafter"/>
</dbReference>
<dbReference type="EMBL" id="OW240914">
    <property type="protein sequence ID" value="CAH2277761.1"/>
    <property type="molecule type" value="Genomic_DNA"/>
</dbReference>
<evidence type="ECO:0000256" key="3">
    <source>
        <dbReference type="SAM" id="SignalP"/>
    </source>
</evidence>
<evidence type="ECO:0000313" key="5">
    <source>
        <dbReference type="EMBL" id="CAH2277761.1"/>
    </source>
</evidence>
<dbReference type="AlphaFoldDB" id="A0AAD1W2C8"/>
<keyword evidence="3" id="KW-0732">Signal</keyword>
<evidence type="ECO:0000259" key="4">
    <source>
        <dbReference type="PROSITE" id="PS51117"/>
    </source>
</evidence>
<sequence>MRVFSIFPAMDVLGWLVVLLGSSTLAAGLSSVVRIGSHCEKACNPRMGNIAIGRSLRTQTTCGYNNTELFCTYSEKPDQTCNEPKCDKCNTALPRLSHPPSAMADSTFKLPRTWWQSTRDTPQEVIQLDLEAKFYFTHLIMVFKSPRPAAMILERSRDFGLTWRPYKFFATNCPATFQLADDVVEKGSLCTSRYSQAFPCSGGEASIIKEFNNAWNVYKVILKNKDGKISLRFQYGQISWSARLLSA</sequence>
<dbReference type="GO" id="GO:0043256">
    <property type="term" value="C:laminin complex"/>
    <property type="evidence" value="ECO:0007669"/>
    <property type="project" value="TreeGrafter"/>
</dbReference>
<dbReference type="PANTHER" id="PTHR10574">
    <property type="entry name" value="NETRIN/LAMININ-RELATED"/>
    <property type="match status" value="1"/>
</dbReference>
<evidence type="ECO:0000313" key="6">
    <source>
        <dbReference type="Proteomes" id="UP001295444"/>
    </source>
</evidence>
<dbReference type="GO" id="GO:0034446">
    <property type="term" value="P:substrate adhesion-dependent cell spreading"/>
    <property type="evidence" value="ECO:0007669"/>
    <property type="project" value="TreeGrafter"/>
</dbReference>
<gene>
    <name evidence="5" type="ORF">PECUL_23A043081</name>
</gene>
<accession>A0AAD1W2C8</accession>
<keyword evidence="2" id="KW-0424">Laminin EGF-like domain</keyword>
<evidence type="ECO:0000256" key="2">
    <source>
        <dbReference type="ARBA" id="ARBA00023292"/>
    </source>
</evidence>
<dbReference type="GO" id="GO:0070831">
    <property type="term" value="P:basement membrane assembly"/>
    <property type="evidence" value="ECO:0007669"/>
    <property type="project" value="TreeGrafter"/>
</dbReference>
<dbReference type="InterPro" id="IPR050440">
    <property type="entry name" value="Laminin/Netrin_ECM"/>
</dbReference>
<dbReference type="InterPro" id="IPR008211">
    <property type="entry name" value="Laminin_N"/>
</dbReference>
<feature type="chain" id="PRO_5042167584" evidence="3">
    <location>
        <begin position="29"/>
        <end position="247"/>
    </location>
</feature>
<dbReference type="Pfam" id="PF00055">
    <property type="entry name" value="Laminin_N"/>
    <property type="match status" value="1"/>
</dbReference>
<evidence type="ECO:0000256" key="1">
    <source>
        <dbReference type="ARBA" id="ARBA00023157"/>
    </source>
</evidence>
<dbReference type="Gene3D" id="2.60.120.260">
    <property type="entry name" value="Galactose-binding domain-like"/>
    <property type="match status" value="1"/>
</dbReference>
<keyword evidence="1" id="KW-1015">Disulfide bond</keyword>
<dbReference type="Proteomes" id="UP001295444">
    <property type="component" value="Chromosome 03"/>
</dbReference>
<feature type="signal peptide" evidence="3">
    <location>
        <begin position="1"/>
        <end position="28"/>
    </location>
</feature>
<name>A0AAD1W2C8_PELCU</name>
<dbReference type="GO" id="GO:0016477">
    <property type="term" value="P:cell migration"/>
    <property type="evidence" value="ECO:0007669"/>
    <property type="project" value="TreeGrafter"/>
</dbReference>
<keyword evidence="6" id="KW-1185">Reference proteome</keyword>
<dbReference type="PROSITE" id="PS51117">
    <property type="entry name" value="LAMININ_NTER"/>
    <property type="match status" value="1"/>
</dbReference>
<feature type="domain" description="Laminin N-terminal" evidence="4">
    <location>
        <begin position="39"/>
        <end position="247"/>
    </location>
</feature>
<organism evidence="5 6">
    <name type="scientific">Pelobates cultripes</name>
    <name type="common">Western spadefoot toad</name>
    <dbReference type="NCBI Taxonomy" id="61616"/>
    <lineage>
        <taxon>Eukaryota</taxon>
        <taxon>Metazoa</taxon>
        <taxon>Chordata</taxon>
        <taxon>Craniata</taxon>
        <taxon>Vertebrata</taxon>
        <taxon>Euteleostomi</taxon>
        <taxon>Amphibia</taxon>
        <taxon>Batrachia</taxon>
        <taxon>Anura</taxon>
        <taxon>Pelobatoidea</taxon>
        <taxon>Pelobatidae</taxon>
        <taxon>Pelobates</taxon>
    </lineage>
</organism>
<dbReference type="SMART" id="SM00136">
    <property type="entry name" value="LamNT"/>
    <property type="match status" value="1"/>
</dbReference>
<proteinExistence type="predicted"/>